<proteinExistence type="predicted"/>
<dbReference type="SMART" id="SM00974">
    <property type="entry name" value="T5orf172"/>
    <property type="match status" value="1"/>
</dbReference>
<dbReference type="Proteomes" id="UP000273154">
    <property type="component" value="Chromosome"/>
</dbReference>
<dbReference type="RefSeq" id="WP_126421621.1">
    <property type="nucleotide sequence ID" value="NZ_AP019367.1"/>
</dbReference>
<dbReference type="Pfam" id="PF10544">
    <property type="entry name" value="T5orf172"/>
    <property type="match status" value="1"/>
</dbReference>
<dbReference type="InterPro" id="IPR025579">
    <property type="entry name" value="DUF4357"/>
</dbReference>
<dbReference type="Pfam" id="PF14267">
    <property type="entry name" value="DUF4357"/>
    <property type="match status" value="1"/>
</dbReference>
<feature type="domain" description="Bacteriophage T5 Orf172 DNA-binding" evidence="1">
    <location>
        <begin position="11"/>
        <end position="92"/>
    </location>
</feature>
<sequence length="226" mass="25597">MPRGIIYVMTTVVPGLVKIGKTGSSNFEQRMYNLERNGYFNVVGLKRRFAIEVEDYDEKEALLDEIFSKSCVPNSELFALDVDLVIQLLSSLEGRQVYPEQESKEDSFDQATEERRVKDDWSRIPDGTYHMEKKTKEGTARATMVARGGDFTVKAGAECLPSKEGVWLPEPRKTARISGNILQEDVTCRAPSTASWVVLGRANNGWKTWRAEDGSFIDKYRQKGEK</sequence>
<accession>A0A3G9JX60</accession>
<dbReference type="EMBL" id="AP019367">
    <property type="protein sequence ID" value="BBH50077.1"/>
    <property type="molecule type" value="Genomic_DNA"/>
</dbReference>
<dbReference type="OrthoDB" id="2656488at2"/>
<evidence type="ECO:0000259" key="1">
    <source>
        <dbReference type="SMART" id="SM00974"/>
    </source>
</evidence>
<evidence type="ECO:0000313" key="2">
    <source>
        <dbReference type="EMBL" id="BBH50077.1"/>
    </source>
</evidence>
<dbReference type="AlphaFoldDB" id="A0A3G9JX60"/>
<dbReference type="KEGG" id="pcat:Pcatena_06640"/>
<dbReference type="InterPro" id="IPR018306">
    <property type="entry name" value="Phage_T5_Orf172_DNA-bd"/>
</dbReference>
<reference evidence="3" key="1">
    <citation type="submission" date="2018-11" db="EMBL/GenBank/DDBJ databases">
        <title>Comparative genomics of Parolsenella catena and Libanicoccus massiliensis: Reclassification of Libanicoccus massiliensis as Parolsenella massiliensis comb. nov.</title>
        <authorList>
            <person name="Sakamoto M."/>
            <person name="Ikeyama N."/>
            <person name="Murakami T."/>
            <person name="Mori H."/>
            <person name="Yuki M."/>
            <person name="Ohkuma M."/>
        </authorList>
    </citation>
    <scope>NUCLEOTIDE SEQUENCE [LARGE SCALE GENOMIC DNA]</scope>
    <source>
        <strain evidence="3">JCM 31932</strain>
    </source>
</reference>
<organism evidence="2 3">
    <name type="scientific">Parolsenella catena</name>
    <dbReference type="NCBI Taxonomy" id="2003188"/>
    <lineage>
        <taxon>Bacteria</taxon>
        <taxon>Bacillati</taxon>
        <taxon>Actinomycetota</taxon>
        <taxon>Coriobacteriia</taxon>
        <taxon>Coriobacteriales</taxon>
        <taxon>Atopobiaceae</taxon>
        <taxon>Parolsenella</taxon>
    </lineage>
</organism>
<keyword evidence="3" id="KW-1185">Reference proteome</keyword>
<protein>
    <recommendedName>
        <fullName evidence="1">Bacteriophage T5 Orf172 DNA-binding domain-containing protein</fullName>
    </recommendedName>
</protein>
<dbReference type="GeneID" id="88848794"/>
<evidence type="ECO:0000313" key="3">
    <source>
        <dbReference type="Proteomes" id="UP000273154"/>
    </source>
</evidence>
<name>A0A3G9JX60_9ACTN</name>
<gene>
    <name evidence="2" type="ORF">Pcatena_06640</name>
</gene>